<proteinExistence type="predicted"/>
<dbReference type="Proteomes" id="UP001232148">
    <property type="component" value="Unassembled WGS sequence"/>
</dbReference>
<sequence length="80" mass="8749">MARHLGKEVIIYTNGDSSLASGVSAMVNNPFSFGVRMITQMRVAGGRQVTPHQRHAPLQGFLAHRPFINFNGPFAEQLGL</sequence>
<accession>A0AAD9H5X7</accession>
<dbReference type="AlphaFoldDB" id="A0AAD9H5X7"/>
<comment type="caution">
    <text evidence="1">The sequence shown here is derived from an EMBL/GenBank/DDBJ whole genome shotgun (WGS) entry which is preliminary data.</text>
</comment>
<gene>
    <name evidence="1" type="ORF">LX32DRAFT_602267</name>
</gene>
<evidence type="ECO:0000313" key="1">
    <source>
        <dbReference type="EMBL" id="KAK2022733.1"/>
    </source>
</evidence>
<reference evidence="1" key="1">
    <citation type="submission" date="2021-06" db="EMBL/GenBank/DDBJ databases">
        <title>Comparative genomics, transcriptomics and evolutionary studies reveal genomic signatures of adaptation to plant cell wall in hemibiotrophic fungi.</title>
        <authorList>
            <consortium name="DOE Joint Genome Institute"/>
            <person name="Baroncelli R."/>
            <person name="Diaz J.F."/>
            <person name="Benocci T."/>
            <person name="Peng M."/>
            <person name="Battaglia E."/>
            <person name="Haridas S."/>
            <person name="Andreopoulos W."/>
            <person name="Labutti K."/>
            <person name="Pangilinan J."/>
            <person name="Floch G.L."/>
            <person name="Makela M.R."/>
            <person name="Henrissat B."/>
            <person name="Grigoriev I.V."/>
            <person name="Crouch J.A."/>
            <person name="De Vries R.P."/>
            <person name="Sukno S.A."/>
            <person name="Thon M.R."/>
        </authorList>
    </citation>
    <scope>NUCLEOTIDE SEQUENCE</scope>
    <source>
        <strain evidence="1">MAFF235873</strain>
    </source>
</reference>
<evidence type="ECO:0000313" key="2">
    <source>
        <dbReference type="Proteomes" id="UP001232148"/>
    </source>
</evidence>
<keyword evidence="2" id="KW-1185">Reference proteome</keyword>
<name>A0AAD9H5X7_9PEZI</name>
<organism evidence="1 2">
    <name type="scientific">Colletotrichum zoysiae</name>
    <dbReference type="NCBI Taxonomy" id="1216348"/>
    <lineage>
        <taxon>Eukaryota</taxon>
        <taxon>Fungi</taxon>
        <taxon>Dikarya</taxon>
        <taxon>Ascomycota</taxon>
        <taxon>Pezizomycotina</taxon>
        <taxon>Sordariomycetes</taxon>
        <taxon>Hypocreomycetidae</taxon>
        <taxon>Glomerellales</taxon>
        <taxon>Glomerellaceae</taxon>
        <taxon>Colletotrichum</taxon>
        <taxon>Colletotrichum graminicola species complex</taxon>
    </lineage>
</organism>
<protein>
    <submittedName>
        <fullName evidence="1">Uncharacterized protein</fullName>
    </submittedName>
</protein>
<dbReference type="EMBL" id="MU843028">
    <property type="protein sequence ID" value="KAK2022733.1"/>
    <property type="molecule type" value="Genomic_DNA"/>
</dbReference>